<accession>A0ACC1HMQ7</accession>
<evidence type="ECO:0000313" key="2">
    <source>
        <dbReference type="Proteomes" id="UP001145114"/>
    </source>
</evidence>
<evidence type="ECO:0000313" key="1">
    <source>
        <dbReference type="EMBL" id="KAJ1676675.1"/>
    </source>
</evidence>
<gene>
    <name evidence="1" type="ORF">EV182_007708</name>
</gene>
<name>A0ACC1HMQ7_9FUNG</name>
<dbReference type="EMBL" id="JAMZIH010003672">
    <property type="protein sequence ID" value="KAJ1676675.1"/>
    <property type="molecule type" value="Genomic_DNA"/>
</dbReference>
<dbReference type="Proteomes" id="UP001145114">
    <property type="component" value="Unassembled WGS sequence"/>
</dbReference>
<sequence length="180" mass="19957">LHGSCNRRKRCPYSHDIEYILECREREQAGEELSMITATPPQLSPTLGGTTILPSVDMIPDMVFEDKSSGWSNRKDRKKRRRQSSHGSPKSSPPAVAALSSRVFERCHSASFDAFMTAYVFVDLLFTHGGPESVMTDENKNTLFLTSKDVPLKLVSVQLASTSKAHQVNQFRLLGANGGE</sequence>
<protein>
    <submittedName>
        <fullName evidence="1">Uncharacterized protein</fullName>
    </submittedName>
</protein>
<keyword evidence="2" id="KW-1185">Reference proteome</keyword>
<feature type="non-terminal residue" evidence="1">
    <location>
        <position position="1"/>
    </location>
</feature>
<organism evidence="1 2">
    <name type="scientific">Spiromyces aspiralis</name>
    <dbReference type="NCBI Taxonomy" id="68401"/>
    <lineage>
        <taxon>Eukaryota</taxon>
        <taxon>Fungi</taxon>
        <taxon>Fungi incertae sedis</taxon>
        <taxon>Zoopagomycota</taxon>
        <taxon>Kickxellomycotina</taxon>
        <taxon>Kickxellomycetes</taxon>
        <taxon>Kickxellales</taxon>
        <taxon>Kickxellaceae</taxon>
        <taxon>Spiromyces</taxon>
    </lineage>
</organism>
<proteinExistence type="predicted"/>
<reference evidence="1" key="1">
    <citation type="submission" date="2022-06" db="EMBL/GenBank/DDBJ databases">
        <title>Phylogenomic reconstructions and comparative analyses of Kickxellomycotina fungi.</title>
        <authorList>
            <person name="Reynolds N.K."/>
            <person name="Stajich J.E."/>
            <person name="Barry K."/>
            <person name="Grigoriev I.V."/>
            <person name="Crous P."/>
            <person name="Smith M.E."/>
        </authorList>
    </citation>
    <scope>NUCLEOTIDE SEQUENCE</scope>
    <source>
        <strain evidence="1">RSA 2271</strain>
    </source>
</reference>
<comment type="caution">
    <text evidence="1">The sequence shown here is derived from an EMBL/GenBank/DDBJ whole genome shotgun (WGS) entry which is preliminary data.</text>
</comment>